<dbReference type="SUPFAM" id="SSF52540">
    <property type="entry name" value="P-loop containing nucleoside triphosphate hydrolases"/>
    <property type="match status" value="1"/>
</dbReference>
<accession>A0A0U1L5X3</accession>
<dbReference type="PANTHER" id="PTHR35372">
    <property type="entry name" value="ATP BINDING PROTEIN-RELATED"/>
    <property type="match status" value="1"/>
</dbReference>
<dbReference type="NCBIfam" id="TIGR01613">
    <property type="entry name" value="primase_Cterm"/>
    <property type="match status" value="1"/>
</dbReference>
<keyword evidence="2" id="KW-0378">Hydrolase</keyword>
<dbReference type="RefSeq" id="WP_021171301.1">
    <property type="nucleotide sequence ID" value="NZ_CTRP01000016.1"/>
</dbReference>
<dbReference type="GO" id="GO:0016787">
    <property type="term" value="F:hydrolase activity"/>
    <property type="evidence" value="ECO:0007669"/>
    <property type="project" value="UniProtKB-KW"/>
</dbReference>
<dbReference type="PANTHER" id="PTHR35372:SF2">
    <property type="entry name" value="SF3 HELICASE DOMAIN-CONTAINING PROTEIN"/>
    <property type="match status" value="1"/>
</dbReference>
<dbReference type="Proteomes" id="UP000049855">
    <property type="component" value="Unassembled WGS sequence"/>
</dbReference>
<dbReference type="InterPro" id="IPR014818">
    <property type="entry name" value="Phage/plasmid_primase_P4_C"/>
</dbReference>
<dbReference type="Pfam" id="PF19263">
    <property type="entry name" value="DUF5906"/>
    <property type="match status" value="1"/>
</dbReference>
<proteinExistence type="predicted"/>
<sequence>MEIYKGYIPTLNKKPIGKYKDTSSLLTYERARKLDEYAGVLAEGVVLVDIDDMEMSDLALRIMDGQSIKVPVIGTTRGKHFLFKTTDLSANKTGTNTAIGIKADIKLGSKNSYQVLKVGGIKRPWIRKTDELPELPKWLEPVKSTVDFTNLEEGDGRNQALFNYILTLQGAGFSKADIIETIEIINRYVLKTPLDQREIDSILRDEAFKKQSFYKKGTFLHHDFSKYVEREENVKKINQVLHVYKDGIYSNKQTDLEASMIRHLPELTQAKRRETLAYLELIAEETAMATANYIAVNNGIYDLETDGLREYSPDIVIKNRISVNYDSSAYDQTVDKTLNKICCQDPELRMLLEEVVGYMLLRRNELGKCFILIGGGSNGKSSFIDMLKYFLKPVNYSALALEEIDKRFKTAELFGKLANLGDDISNKYIEETAIFKKLVTGETVNVERKGEHPFEFDNYAKLVFSANDMPRINDLSEGLRRRLIIIPFNAKFNETDVDFDPNITDKLQTDSAMRYLLKIGIDGLKKVLKNKGFTLPAIVKRALARYEIDNNPLLGFLEEHPKIENEVVKEVYLKYDLWCRQANLKPLSRPMFGRELSKQGFKSKTVTINGESLRIYAKTDKEAM</sequence>
<organism evidence="5 6">
    <name type="scientific">Sporomusa ovata</name>
    <dbReference type="NCBI Taxonomy" id="2378"/>
    <lineage>
        <taxon>Bacteria</taxon>
        <taxon>Bacillati</taxon>
        <taxon>Bacillota</taxon>
        <taxon>Negativicutes</taxon>
        <taxon>Selenomonadales</taxon>
        <taxon>Sporomusaceae</taxon>
        <taxon>Sporomusa</taxon>
    </lineage>
</organism>
<dbReference type="GO" id="GO:0005524">
    <property type="term" value="F:ATP binding"/>
    <property type="evidence" value="ECO:0007669"/>
    <property type="project" value="UniProtKB-KW"/>
</dbReference>
<evidence type="ECO:0000256" key="1">
    <source>
        <dbReference type="ARBA" id="ARBA00022741"/>
    </source>
</evidence>
<keyword evidence="1" id="KW-0547">Nucleotide-binding</keyword>
<dbReference type="InterPro" id="IPR045455">
    <property type="entry name" value="NrS-1_pol-like_helicase"/>
</dbReference>
<dbReference type="Pfam" id="PF08706">
    <property type="entry name" value="D5_N"/>
    <property type="match status" value="1"/>
</dbReference>
<dbReference type="InterPro" id="IPR027417">
    <property type="entry name" value="P-loop_NTPase"/>
</dbReference>
<reference evidence="6" key="1">
    <citation type="submission" date="2015-03" db="EMBL/GenBank/DDBJ databases">
        <authorList>
            <person name="Nijsse Bart"/>
        </authorList>
    </citation>
    <scope>NUCLEOTIDE SEQUENCE [LARGE SCALE GENOMIC DNA]</scope>
</reference>
<dbReference type="InterPro" id="IPR006500">
    <property type="entry name" value="Helicase_put_C_phage/plasmid"/>
</dbReference>
<evidence type="ECO:0000256" key="3">
    <source>
        <dbReference type="ARBA" id="ARBA00022840"/>
    </source>
</evidence>
<evidence type="ECO:0000256" key="2">
    <source>
        <dbReference type="ARBA" id="ARBA00022801"/>
    </source>
</evidence>
<dbReference type="EMBL" id="CTRP01000016">
    <property type="protein sequence ID" value="CQR75087.1"/>
    <property type="molecule type" value="Genomic_DNA"/>
</dbReference>
<name>A0A0U1L5X3_9FIRM</name>
<evidence type="ECO:0000313" key="5">
    <source>
        <dbReference type="EMBL" id="CQR75087.1"/>
    </source>
</evidence>
<evidence type="ECO:0000259" key="4">
    <source>
        <dbReference type="PROSITE" id="PS51206"/>
    </source>
</evidence>
<dbReference type="AlphaFoldDB" id="A0A0U1L5X3"/>
<dbReference type="InterPro" id="IPR014015">
    <property type="entry name" value="Helicase_SF3_DNA-vir"/>
</dbReference>
<keyword evidence="3" id="KW-0067">ATP-binding</keyword>
<dbReference type="Gene3D" id="3.40.50.300">
    <property type="entry name" value="P-loop containing nucleotide triphosphate hydrolases"/>
    <property type="match status" value="1"/>
</dbReference>
<dbReference type="PROSITE" id="PS51206">
    <property type="entry name" value="SF3_HELICASE_1"/>
    <property type="match status" value="1"/>
</dbReference>
<gene>
    <name evidence="5" type="ORF">SpAn4DRAFT_4451</name>
</gene>
<dbReference type="SMART" id="SM00885">
    <property type="entry name" value="D5_N"/>
    <property type="match status" value="1"/>
</dbReference>
<keyword evidence="6" id="KW-1185">Reference proteome</keyword>
<dbReference type="InterPro" id="IPR051620">
    <property type="entry name" value="ORF904-like_C"/>
</dbReference>
<feature type="domain" description="SF3 helicase" evidence="4">
    <location>
        <begin position="347"/>
        <end position="501"/>
    </location>
</feature>
<evidence type="ECO:0000313" key="6">
    <source>
        <dbReference type="Proteomes" id="UP000049855"/>
    </source>
</evidence>
<protein>
    <submittedName>
        <fullName evidence="5">Phage / plasmid primase, P4 family</fullName>
    </submittedName>
</protein>